<dbReference type="PRINTS" id="PR00111">
    <property type="entry name" value="ABHYDROLASE"/>
</dbReference>
<dbReference type="GO" id="GO:0016787">
    <property type="term" value="F:hydrolase activity"/>
    <property type="evidence" value="ECO:0007669"/>
    <property type="project" value="UniProtKB-KW"/>
</dbReference>
<keyword evidence="1" id="KW-0378">Hydrolase</keyword>
<dbReference type="InterPro" id="IPR000639">
    <property type="entry name" value="Epox_hydrolase-like"/>
</dbReference>
<dbReference type="STRING" id="1447875.A0A2B7Y4X5"/>
<reference evidence="4 5" key="1">
    <citation type="submission" date="2017-10" db="EMBL/GenBank/DDBJ databases">
        <title>Comparative genomics in systemic dimorphic fungi from Ajellomycetaceae.</title>
        <authorList>
            <person name="Munoz J.F."/>
            <person name="Mcewen J.G."/>
            <person name="Clay O.K."/>
            <person name="Cuomo C.A."/>
        </authorList>
    </citation>
    <scope>NUCLEOTIDE SEQUENCE [LARGE SCALE GENOMIC DNA]</scope>
    <source>
        <strain evidence="4 5">UAMH5409</strain>
    </source>
</reference>
<dbReference type="Pfam" id="PF00561">
    <property type="entry name" value="Abhydrolase_1"/>
    <property type="match status" value="1"/>
</dbReference>
<dbReference type="Proteomes" id="UP000223968">
    <property type="component" value="Unassembled WGS sequence"/>
</dbReference>
<dbReference type="AlphaFoldDB" id="A0A2B7Y4X5"/>
<dbReference type="PRINTS" id="PR00412">
    <property type="entry name" value="EPOXHYDRLASE"/>
</dbReference>
<evidence type="ECO:0000256" key="1">
    <source>
        <dbReference type="ARBA" id="ARBA00022801"/>
    </source>
</evidence>
<gene>
    <name evidence="4" type="ORF">AJ79_01819</name>
</gene>
<proteinExistence type="inferred from homology"/>
<accession>A0A2B7Y4X5</accession>
<evidence type="ECO:0000313" key="4">
    <source>
        <dbReference type="EMBL" id="PGH16280.1"/>
    </source>
</evidence>
<dbReference type="InterPro" id="IPR000073">
    <property type="entry name" value="AB_hydrolase_1"/>
</dbReference>
<comment type="caution">
    <text evidence="4">The sequence shown here is derived from an EMBL/GenBank/DDBJ whole genome shotgun (WGS) entry which is preliminary data.</text>
</comment>
<dbReference type="Gene3D" id="3.40.50.1820">
    <property type="entry name" value="alpha/beta hydrolase"/>
    <property type="match status" value="1"/>
</dbReference>
<dbReference type="PANTHER" id="PTHR43329">
    <property type="entry name" value="EPOXIDE HYDROLASE"/>
    <property type="match status" value="1"/>
</dbReference>
<sequence>MSSPLLSPLPLPDGVTSRQIDTSPIGLSFHILEAGYTPARDRPLIVLLHGFPELAFSWRKVMPLLADAGYHVVAPDQRGYGRTTGWDTREFANVDLASFCPTNLVRDILVLVHALGYQSVKCLVGHDFGAVAAALCALARPDFFESVVLMSHPFKKIPSLPALSTADKTAENNGGSKADSPDVHEDLAFLGRKHYKWYYSTQPASPQMTNPPQGLHDFLRGYFHLKSASWSKNNPYPLTSWTASELAKMPYYYIMPLNATMPEAIATDMAHEDPSAIQNSSTWLPDDDLAVYVSEYGRNGFQGGLNWYRVLTRAEPAAARIRDIDILAGKRMECPIAFISGRQDWGTYQEPGVIEKMMTPDVCADFRGLTIVDGAGHWAPQEKPEEVVDVKRVAEGAGVARAVMVTMMVLWFTRVCQYDIT</sequence>
<keyword evidence="5" id="KW-1185">Reference proteome</keyword>
<name>A0A2B7Y4X5_9EURO</name>
<dbReference type="SUPFAM" id="SSF53474">
    <property type="entry name" value="alpha/beta-Hydrolases"/>
    <property type="match status" value="1"/>
</dbReference>
<dbReference type="OrthoDB" id="408373at2759"/>
<dbReference type="EMBL" id="PDNB01000018">
    <property type="protein sequence ID" value="PGH16280.1"/>
    <property type="molecule type" value="Genomic_DNA"/>
</dbReference>
<feature type="domain" description="AB hydrolase-1" evidence="3">
    <location>
        <begin position="43"/>
        <end position="158"/>
    </location>
</feature>
<organism evidence="4 5">
    <name type="scientific">Helicocarpus griseus UAMH5409</name>
    <dbReference type="NCBI Taxonomy" id="1447875"/>
    <lineage>
        <taxon>Eukaryota</taxon>
        <taxon>Fungi</taxon>
        <taxon>Dikarya</taxon>
        <taxon>Ascomycota</taxon>
        <taxon>Pezizomycotina</taxon>
        <taxon>Eurotiomycetes</taxon>
        <taxon>Eurotiomycetidae</taxon>
        <taxon>Onygenales</taxon>
        <taxon>Ajellomycetaceae</taxon>
        <taxon>Helicocarpus</taxon>
    </lineage>
</organism>
<dbReference type="InterPro" id="IPR029058">
    <property type="entry name" value="AB_hydrolase_fold"/>
</dbReference>
<evidence type="ECO:0000259" key="3">
    <source>
        <dbReference type="Pfam" id="PF00561"/>
    </source>
</evidence>
<comment type="similarity">
    <text evidence="2">Belongs to the AB hydrolase superfamily. Epoxide hydrolase family.</text>
</comment>
<evidence type="ECO:0000256" key="2">
    <source>
        <dbReference type="ARBA" id="ARBA00038334"/>
    </source>
</evidence>
<protein>
    <recommendedName>
        <fullName evidence="3">AB hydrolase-1 domain-containing protein</fullName>
    </recommendedName>
</protein>
<evidence type="ECO:0000313" key="5">
    <source>
        <dbReference type="Proteomes" id="UP000223968"/>
    </source>
</evidence>